<protein>
    <recommendedName>
        <fullName evidence="17">Phospholipase A1</fullName>
        <ecNumber evidence="17">3.1.1.32</ecNumber>
        <ecNumber evidence="17">3.1.1.4</ecNumber>
    </recommendedName>
    <alternativeName>
        <fullName evidence="17">Phosphatidylcholine 1-acylhydrolase</fullName>
    </alternativeName>
</protein>
<reference evidence="18 19" key="1">
    <citation type="submission" date="2018-10" db="EMBL/GenBank/DDBJ databases">
        <title>Robbsia sp. DHC34, isolated from soil.</title>
        <authorList>
            <person name="Gao Z.-H."/>
            <person name="Qiu L.-H."/>
        </authorList>
    </citation>
    <scope>NUCLEOTIDE SEQUENCE [LARGE SCALE GENOMIC DNA]</scope>
    <source>
        <strain evidence="18 19">DHC34</strain>
    </source>
</reference>
<comment type="caution">
    <text evidence="18">The sequence shown here is derived from an EMBL/GenBank/DDBJ whole genome shotgun (WGS) entry which is preliminary data.</text>
</comment>
<name>A0A494Y0P7_9BURK</name>
<feature type="binding site" description="in dimeric form" evidence="16">
    <location>
        <position position="126"/>
    </location>
    <ligand>
        <name>Ca(2+)</name>
        <dbReference type="ChEBI" id="CHEBI:29108"/>
        <label>1</label>
    </ligand>
</feature>
<gene>
    <name evidence="18" type="ORF">D7S86_13785</name>
</gene>
<dbReference type="Gene3D" id="2.40.230.10">
    <property type="entry name" value="Phospholipase A1"/>
    <property type="match status" value="1"/>
</dbReference>
<evidence type="ECO:0000256" key="1">
    <source>
        <dbReference type="ARBA" id="ARBA00000111"/>
    </source>
</evidence>
<evidence type="ECO:0000256" key="4">
    <source>
        <dbReference type="ARBA" id="ARBA00011702"/>
    </source>
</evidence>
<keyword evidence="6" id="KW-0812">Transmembrane</keyword>
<feature type="binding site" description="in dimeric form" evidence="16">
    <location>
        <position position="79"/>
    </location>
    <ligand>
        <name>Ca(2+)</name>
        <dbReference type="ChEBI" id="CHEBI:29108"/>
        <label>1</label>
    </ligand>
</feature>
<evidence type="ECO:0000256" key="9">
    <source>
        <dbReference type="ARBA" id="ARBA00022801"/>
    </source>
</evidence>
<sequence>MVPTAQNASTTPLTDTSRISFNEPFYFGVGPSDGGTTARFQLSFKYRLFEPADPRSRTLLDNLYFGYTQLSIWDLSEDSKPFKDTNFRPSLFYYLPDTGARASWFTTLGIQAGIEHESNGKGGSDSRSVNMVFVKPIFTWDNVFGNQLVVAPKIYDYFEKSDNPDIQHYRGYVDLLIKYGDPSGLQLATTLRKGTVGHYGSVEAELTYPLQKLFGAGFGGYLWVGAFTGYGETMIDYNQHSNALRIGYSIAR</sequence>
<dbReference type="PANTHER" id="PTHR40457">
    <property type="entry name" value="PHOSPHOLIPASE A1"/>
    <property type="match status" value="1"/>
</dbReference>
<dbReference type="SUPFAM" id="SSF56931">
    <property type="entry name" value="Outer membrane phospholipase A (OMPLA)"/>
    <property type="match status" value="1"/>
</dbReference>
<dbReference type="InterPro" id="IPR003187">
    <property type="entry name" value="PLipase_A1"/>
</dbReference>
<comment type="similarity">
    <text evidence="3 17">Belongs to the phospholipase A1 family.</text>
</comment>
<evidence type="ECO:0000256" key="2">
    <source>
        <dbReference type="ARBA" id="ARBA00001604"/>
    </source>
</evidence>
<evidence type="ECO:0000256" key="6">
    <source>
        <dbReference type="ARBA" id="ARBA00022692"/>
    </source>
</evidence>
<dbReference type="GO" id="GO:0008970">
    <property type="term" value="F:phospholipase A1 activity"/>
    <property type="evidence" value="ECO:0007669"/>
    <property type="project" value="UniProtKB-EC"/>
</dbReference>
<comment type="subunit">
    <text evidence="4 17">Homodimer; dimerization is reversible, and the dimeric form is the active one.</text>
</comment>
<dbReference type="EMBL" id="RBZU01000005">
    <property type="protein sequence ID" value="RKP54889.1"/>
    <property type="molecule type" value="Genomic_DNA"/>
</dbReference>
<feature type="active site" description="Nucleophile" evidence="15">
    <location>
        <position position="118"/>
    </location>
</feature>
<comment type="function">
    <text evidence="17">Hydrolysis of phosphatidylcholine with phospholipase A2 (EC 3.1.1.4) and phospholipase A1 (EC 3.1.1.32) activities.</text>
</comment>
<keyword evidence="9 17" id="KW-0378">Hydrolase</keyword>
<evidence type="ECO:0000256" key="16">
    <source>
        <dbReference type="PIRSR" id="PIRSR603187-2"/>
    </source>
</evidence>
<feature type="binding site" description="in dimeric form" evidence="16">
    <location>
        <position position="162"/>
    </location>
    <ligand>
        <name>Ca(2+)</name>
        <dbReference type="ChEBI" id="CHEBI:29108"/>
        <label>1</label>
    </ligand>
</feature>
<dbReference type="PANTHER" id="PTHR40457:SF1">
    <property type="entry name" value="PHOSPHOLIPASE A1"/>
    <property type="match status" value="1"/>
</dbReference>
<dbReference type="GO" id="GO:0016042">
    <property type="term" value="P:lipid catabolic process"/>
    <property type="evidence" value="ECO:0007669"/>
    <property type="project" value="UniProtKB-KW"/>
</dbReference>
<organism evidence="18 19">
    <name type="scientific">Pararobbsia silviterrae</name>
    <dbReference type="NCBI Taxonomy" id="1792498"/>
    <lineage>
        <taxon>Bacteria</taxon>
        <taxon>Pseudomonadati</taxon>
        <taxon>Pseudomonadota</taxon>
        <taxon>Betaproteobacteria</taxon>
        <taxon>Burkholderiales</taxon>
        <taxon>Burkholderiaceae</taxon>
        <taxon>Pararobbsia</taxon>
    </lineage>
</organism>
<comment type="catalytic activity">
    <reaction evidence="1 17">
        <text>a 1,2-diacyl-sn-glycero-3-phosphocholine + H2O = a 2-acyl-sn-glycero-3-phosphocholine + a fatty acid + H(+)</text>
        <dbReference type="Rhea" id="RHEA:18689"/>
        <dbReference type="ChEBI" id="CHEBI:15377"/>
        <dbReference type="ChEBI" id="CHEBI:15378"/>
        <dbReference type="ChEBI" id="CHEBI:28868"/>
        <dbReference type="ChEBI" id="CHEBI:57643"/>
        <dbReference type="ChEBI" id="CHEBI:57875"/>
        <dbReference type="EC" id="3.1.1.32"/>
    </reaction>
</comment>
<evidence type="ECO:0000256" key="3">
    <source>
        <dbReference type="ARBA" id="ARBA00010525"/>
    </source>
</evidence>
<keyword evidence="11 17" id="KW-0442">Lipid degradation</keyword>
<dbReference type="OrthoDB" id="188433at2"/>
<evidence type="ECO:0000256" key="14">
    <source>
        <dbReference type="ARBA" id="ARBA00023237"/>
    </source>
</evidence>
<keyword evidence="12 17" id="KW-0443">Lipid metabolism</keyword>
<evidence type="ECO:0000256" key="8">
    <source>
        <dbReference type="ARBA" id="ARBA00022729"/>
    </source>
</evidence>
<keyword evidence="7 16" id="KW-0479">Metal-binding</keyword>
<comment type="cofactor">
    <cofactor evidence="17">
        <name>Ca(2+)</name>
        <dbReference type="ChEBI" id="CHEBI:29108"/>
    </cofactor>
    <text evidence="17">Binds 1 Ca(2+) ion per monomer. In the dimeric form the Ca(2+) is bound by different amino acids with binding of each Ca(2+) shared with ligands coming from each monomer. The Ca(2+) ion may have a role in catalysis.</text>
</comment>
<dbReference type="GO" id="GO:0009279">
    <property type="term" value="C:cell outer membrane"/>
    <property type="evidence" value="ECO:0007669"/>
    <property type="project" value="UniProtKB-SubCell"/>
</dbReference>
<keyword evidence="10 16" id="KW-0106">Calcium</keyword>
<proteinExistence type="inferred from homology"/>
<keyword evidence="8" id="KW-0732">Signal</keyword>
<keyword evidence="19" id="KW-1185">Reference proteome</keyword>
<comment type="catalytic activity">
    <reaction evidence="2 17">
        <text>a 1,2-diacyl-sn-glycero-3-phosphocholine + H2O = a 1-acyl-sn-glycero-3-phosphocholine + a fatty acid + H(+)</text>
        <dbReference type="Rhea" id="RHEA:15801"/>
        <dbReference type="ChEBI" id="CHEBI:15377"/>
        <dbReference type="ChEBI" id="CHEBI:15378"/>
        <dbReference type="ChEBI" id="CHEBI:28868"/>
        <dbReference type="ChEBI" id="CHEBI:57643"/>
        <dbReference type="ChEBI" id="CHEBI:58168"/>
        <dbReference type="EC" id="3.1.1.4"/>
    </reaction>
</comment>
<dbReference type="GO" id="GO:0004623">
    <property type="term" value="F:phospholipase A2 activity"/>
    <property type="evidence" value="ECO:0007669"/>
    <property type="project" value="UniProtKB-EC"/>
</dbReference>
<evidence type="ECO:0000256" key="5">
    <source>
        <dbReference type="ARBA" id="ARBA00022452"/>
    </source>
</evidence>
<evidence type="ECO:0000256" key="12">
    <source>
        <dbReference type="ARBA" id="ARBA00023098"/>
    </source>
</evidence>
<dbReference type="Proteomes" id="UP000270342">
    <property type="component" value="Unassembled WGS sequence"/>
</dbReference>
<evidence type="ECO:0000256" key="15">
    <source>
        <dbReference type="PIRSR" id="PIRSR603187-1"/>
    </source>
</evidence>
<dbReference type="PRINTS" id="PR01486">
    <property type="entry name" value="PHPHLIPASEA1"/>
</dbReference>
<keyword evidence="14 17" id="KW-0998">Cell outer membrane</keyword>
<keyword evidence="13" id="KW-0472">Membrane</keyword>
<keyword evidence="5" id="KW-1134">Transmembrane beta strand</keyword>
<evidence type="ECO:0000256" key="10">
    <source>
        <dbReference type="ARBA" id="ARBA00022837"/>
    </source>
</evidence>
<feature type="active site" description="Proton acceptor" evidence="15">
    <location>
        <position position="116"/>
    </location>
</feature>
<dbReference type="Pfam" id="PF02253">
    <property type="entry name" value="PLA1"/>
    <property type="match status" value="1"/>
</dbReference>
<accession>A0A494Y0P7</accession>
<evidence type="ECO:0000313" key="18">
    <source>
        <dbReference type="EMBL" id="RKP54889.1"/>
    </source>
</evidence>
<dbReference type="EC" id="3.1.1.4" evidence="17"/>
<dbReference type="AlphaFoldDB" id="A0A494Y0P7"/>
<evidence type="ECO:0000313" key="19">
    <source>
        <dbReference type="Proteomes" id="UP000270342"/>
    </source>
</evidence>
<evidence type="ECO:0000256" key="7">
    <source>
        <dbReference type="ARBA" id="ARBA00022723"/>
    </source>
</evidence>
<evidence type="ECO:0000256" key="11">
    <source>
        <dbReference type="ARBA" id="ARBA00022963"/>
    </source>
</evidence>
<dbReference type="GO" id="GO:0046872">
    <property type="term" value="F:metal ion binding"/>
    <property type="evidence" value="ECO:0007669"/>
    <property type="project" value="UniProtKB-KW"/>
</dbReference>
<evidence type="ECO:0000256" key="17">
    <source>
        <dbReference type="RuleBase" id="RU366027"/>
    </source>
</evidence>
<comment type="subcellular location">
    <subcellularLocation>
        <location evidence="17">Cell outer membrane</location>
        <topology evidence="17">Multi-pass membrane protein</topology>
    </subcellularLocation>
    <text evidence="17">One of the very few enzymes located there.</text>
</comment>
<evidence type="ECO:0000256" key="13">
    <source>
        <dbReference type="ARBA" id="ARBA00023136"/>
    </source>
</evidence>
<dbReference type="EC" id="3.1.1.32" evidence="17"/>
<dbReference type="InterPro" id="IPR036541">
    <property type="entry name" value="PLipase_A1_sf"/>
</dbReference>